<reference evidence="2" key="1">
    <citation type="journal article" date="2011" name="Proc. Natl. Acad. Sci. U.S.A.">
        <title>Obligate biotrophy features unraveled by the genomic analysis of rust fungi.</title>
        <authorList>
            <person name="Duplessis S."/>
            <person name="Cuomo C.A."/>
            <person name="Lin Y.-C."/>
            <person name="Aerts A."/>
            <person name="Tisserant E."/>
            <person name="Veneault-Fourrey C."/>
            <person name="Joly D.L."/>
            <person name="Hacquard S."/>
            <person name="Amselem J."/>
            <person name="Cantarel B.L."/>
            <person name="Chiu R."/>
            <person name="Coutinho P.M."/>
            <person name="Feau N."/>
            <person name="Field M."/>
            <person name="Frey P."/>
            <person name="Gelhaye E."/>
            <person name="Goldberg J."/>
            <person name="Grabherr M.G."/>
            <person name="Kodira C.D."/>
            <person name="Kohler A."/>
            <person name="Kuees U."/>
            <person name="Lindquist E.A."/>
            <person name="Lucas S.M."/>
            <person name="Mago R."/>
            <person name="Mauceli E."/>
            <person name="Morin E."/>
            <person name="Murat C."/>
            <person name="Pangilinan J.L."/>
            <person name="Park R."/>
            <person name="Pearson M."/>
            <person name="Quesneville H."/>
            <person name="Rouhier N."/>
            <person name="Sakthikumar S."/>
            <person name="Salamov A.A."/>
            <person name="Schmutz J."/>
            <person name="Selles B."/>
            <person name="Shapiro H."/>
            <person name="Tanguay P."/>
            <person name="Tuskan G.A."/>
            <person name="Henrissat B."/>
            <person name="Van de Peer Y."/>
            <person name="Rouze P."/>
            <person name="Ellis J.G."/>
            <person name="Dodds P.N."/>
            <person name="Schein J.E."/>
            <person name="Zhong S."/>
            <person name="Hamelin R.C."/>
            <person name="Grigoriev I.V."/>
            <person name="Szabo L.J."/>
            <person name="Martin F."/>
        </authorList>
    </citation>
    <scope>NUCLEOTIDE SEQUENCE [LARGE SCALE GENOMIC DNA]</scope>
    <source>
        <strain evidence="2">98AG31 / pathotype 3-4-7</strain>
    </source>
</reference>
<dbReference type="VEuPathDB" id="FungiDB:MELLADRAFT_55113"/>
<dbReference type="InParanoid" id="F4RB72"/>
<dbReference type="HOGENOM" id="CLU_042810_0_0_1"/>
<organism evidence="2">
    <name type="scientific">Melampsora larici-populina (strain 98AG31 / pathotype 3-4-7)</name>
    <name type="common">Poplar leaf rust fungus</name>
    <dbReference type="NCBI Taxonomy" id="747676"/>
    <lineage>
        <taxon>Eukaryota</taxon>
        <taxon>Fungi</taxon>
        <taxon>Dikarya</taxon>
        <taxon>Basidiomycota</taxon>
        <taxon>Pucciniomycotina</taxon>
        <taxon>Pucciniomycetes</taxon>
        <taxon>Pucciniales</taxon>
        <taxon>Melampsoraceae</taxon>
        <taxon>Melampsora</taxon>
    </lineage>
</organism>
<dbReference type="STRING" id="747676.F4RB72"/>
<dbReference type="AlphaFoldDB" id="F4RB72"/>
<gene>
    <name evidence="1" type="ORF">MELLADRAFT_55113</name>
</gene>
<evidence type="ECO:0000313" key="2">
    <source>
        <dbReference type="Proteomes" id="UP000001072"/>
    </source>
</evidence>
<dbReference type="KEGG" id="mlr:MELLADRAFT_55113"/>
<evidence type="ECO:0000313" key="1">
    <source>
        <dbReference type="EMBL" id="EGG10027.1"/>
    </source>
</evidence>
<dbReference type="SUPFAM" id="SSF140860">
    <property type="entry name" value="Pseudo ankyrin repeat-like"/>
    <property type="match status" value="1"/>
</dbReference>
<protein>
    <submittedName>
        <fullName evidence="1">Uncharacterized protein</fullName>
    </submittedName>
</protein>
<dbReference type="RefSeq" id="XP_007406328.1">
    <property type="nucleotide sequence ID" value="XM_007406266.1"/>
</dbReference>
<dbReference type="EMBL" id="GL883095">
    <property type="protein sequence ID" value="EGG10027.1"/>
    <property type="molecule type" value="Genomic_DNA"/>
</dbReference>
<dbReference type="GeneID" id="18928953"/>
<sequence>MIRFGYLNILDYFLSVEPALLHRICDYLLPEVASGFGRVDVLEWARSGEFKLPRHLNEVPIDEASRNGHVSVLEWWKGSGYNLVYSEASLNSATKQSQTNVLEWWKNSGLELKIGNVLDFASMASETHGLDWWSRSGLGIGRGKYSRISLYHASCHGNLKVLNWWRDSLLELVYDKDVLIGATKHGRIEVLEWWRKSGIPVYYTFFDIEEAIEDCVEGSTGVKKWWAKRGLDGEGSASGWTTTRLLGKT</sequence>
<proteinExistence type="predicted"/>
<dbReference type="Proteomes" id="UP000001072">
    <property type="component" value="Unassembled WGS sequence"/>
</dbReference>
<accession>F4RB72</accession>
<dbReference type="OrthoDB" id="70387at2759"/>
<dbReference type="eggNOG" id="KOG0672">
    <property type="taxonomic scope" value="Eukaryota"/>
</dbReference>
<name>F4RB72_MELLP</name>
<keyword evidence="2" id="KW-1185">Reference proteome</keyword>